<comment type="caution">
    <text evidence="2">The sequence shown here is derived from an EMBL/GenBank/DDBJ whole genome shotgun (WGS) entry which is preliminary data.</text>
</comment>
<keyword evidence="3" id="KW-1185">Reference proteome</keyword>
<keyword evidence="2" id="KW-0560">Oxidoreductase</keyword>
<name>A0A540VI59_9CHLR</name>
<dbReference type="InterPro" id="IPR011008">
    <property type="entry name" value="Dimeric_a/b-barrel"/>
</dbReference>
<dbReference type="Gene3D" id="3.30.70.100">
    <property type="match status" value="1"/>
</dbReference>
<dbReference type="InParanoid" id="A0A540VI59"/>
<dbReference type="SUPFAM" id="SSF54909">
    <property type="entry name" value="Dimeric alpha+beta barrel"/>
    <property type="match status" value="1"/>
</dbReference>
<dbReference type="InterPro" id="IPR007138">
    <property type="entry name" value="ABM_dom"/>
</dbReference>
<feature type="domain" description="ABM" evidence="1">
    <location>
        <begin position="2"/>
        <end position="88"/>
    </location>
</feature>
<gene>
    <name evidence="2" type="ORF">FKZ61_08190</name>
</gene>
<dbReference type="Proteomes" id="UP000317371">
    <property type="component" value="Unassembled WGS sequence"/>
</dbReference>
<dbReference type="OrthoDB" id="165368at2"/>
<evidence type="ECO:0000313" key="2">
    <source>
        <dbReference type="EMBL" id="TQE96457.1"/>
    </source>
</evidence>
<evidence type="ECO:0000259" key="1">
    <source>
        <dbReference type="PROSITE" id="PS51725"/>
    </source>
</evidence>
<dbReference type="RefSeq" id="WP_141609602.1">
    <property type="nucleotide sequence ID" value="NZ_VIGC02000008.1"/>
</dbReference>
<protein>
    <submittedName>
        <fullName evidence="2">Antibiotic biosynthesis monooxygenase</fullName>
    </submittedName>
</protein>
<dbReference type="PROSITE" id="PS51725">
    <property type="entry name" value="ABM"/>
    <property type="match status" value="1"/>
</dbReference>
<dbReference type="GO" id="GO:0004497">
    <property type="term" value="F:monooxygenase activity"/>
    <property type="evidence" value="ECO:0007669"/>
    <property type="project" value="UniProtKB-KW"/>
</dbReference>
<dbReference type="AlphaFoldDB" id="A0A540VI59"/>
<dbReference type="EMBL" id="VIGC01000008">
    <property type="protein sequence ID" value="TQE96457.1"/>
    <property type="molecule type" value="Genomic_DNA"/>
</dbReference>
<organism evidence="2 3">
    <name type="scientific">Litorilinea aerophila</name>
    <dbReference type="NCBI Taxonomy" id="1204385"/>
    <lineage>
        <taxon>Bacteria</taxon>
        <taxon>Bacillati</taxon>
        <taxon>Chloroflexota</taxon>
        <taxon>Caldilineae</taxon>
        <taxon>Caldilineales</taxon>
        <taxon>Caldilineaceae</taxon>
        <taxon>Litorilinea</taxon>
    </lineage>
</organism>
<accession>A0A540VI59</accession>
<evidence type="ECO:0000313" key="3">
    <source>
        <dbReference type="Proteomes" id="UP000317371"/>
    </source>
</evidence>
<sequence length="100" mass="10629">MYGLIGKIQVVPGQRDALIAILLDGAREMPGCLSYVVAQDSTDPDAIWVTEVWDRQESHAASLTLPSVQQAMARGKPLIAGFSERCETVPVGGHGLATVP</sequence>
<keyword evidence="2" id="KW-0503">Monooxygenase</keyword>
<proteinExistence type="predicted"/>
<dbReference type="Pfam" id="PF03992">
    <property type="entry name" value="ABM"/>
    <property type="match status" value="1"/>
</dbReference>
<reference evidence="2 3" key="1">
    <citation type="submission" date="2019-06" db="EMBL/GenBank/DDBJ databases">
        <title>Genome sequence of Litorilinea aerophila BAA-2444.</title>
        <authorList>
            <person name="Maclea K.S."/>
            <person name="Maurais E.G."/>
            <person name="Iannazzi L.C."/>
        </authorList>
    </citation>
    <scope>NUCLEOTIDE SEQUENCE [LARGE SCALE GENOMIC DNA]</scope>
    <source>
        <strain evidence="2 3">ATCC BAA-2444</strain>
    </source>
</reference>